<feature type="transmembrane region" description="Helical" evidence="13">
    <location>
        <begin position="12"/>
        <end position="30"/>
    </location>
</feature>
<dbReference type="Pfam" id="PF13616">
    <property type="entry name" value="Rotamase_3"/>
    <property type="match status" value="1"/>
</dbReference>
<evidence type="ECO:0000256" key="8">
    <source>
        <dbReference type="ARBA" id="ARBA00038408"/>
    </source>
</evidence>
<evidence type="ECO:0000256" key="4">
    <source>
        <dbReference type="ARBA" id="ARBA00022692"/>
    </source>
</evidence>
<accession>A0A7Z1AG29</accession>
<evidence type="ECO:0000256" key="2">
    <source>
        <dbReference type="ARBA" id="ARBA00022475"/>
    </source>
</evidence>
<dbReference type="PROSITE" id="PS01096">
    <property type="entry name" value="PPIC_PPIASE_1"/>
    <property type="match status" value="1"/>
</dbReference>
<sequence length="633" mass="69955">MLQVIRDKAQGWIAWAIVILISIPFALWGIQSYLGVGSEPIAATVNGAEINERTLDNQYQRFRQQLREQLGAAYRPEMFDDARMRKEVLNRLIRDELVQQTSNRMGLRAGSNMIQASILSMPTFQKDGRYDQQTYERALRLQGLSPAGFEDRVRRALVAEQLSQAVNAGSFVTPKELNESQRLLKQTRELSYFVVPASDFKLSDELSDDEIKAYYEANQSAFISPEKVKVEYILLDAGTAGGTIDVDEERLRGYYENNQDEFGIPEQRQASHILILAAADADQSTVDEAKAKIDALAERVRNGESFEELAKQNSQDPGSAASGGDLGFFGKGIMDPAFESAVYALQEGGVSEPVRTSFGFHLIKLTGIKDGTVKPFEEARTEIEAAYRKFEGERLYFELAEQLADLSYEDPGSLESAASVLELSIQQSDWITREQGAGVFANLKVRTAAYSDDVLKEHNNSELIEIDGTSSLVLRVLDHQESSVLPLDEVKQQITETLQQQKAEQQAQAEAEKRMAEMAAGAPLSDVAESYAVTGPMTVDRNDRQIPPGLSSALFRTAKPAAGGSSPGTARLAGGDFAVYLLTGVTEGSADDKSNLQQQESLRRMLGRDHYEMVLTDLESRADIEILLNTDSE</sequence>
<evidence type="ECO:0000256" key="9">
    <source>
        <dbReference type="ARBA" id="ARBA00040743"/>
    </source>
</evidence>
<keyword evidence="11 15" id="KW-0413">Isomerase</keyword>
<evidence type="ECO:0000256" key="6">
    <source>
        <dbReference type="ARBA" id="ARBA00023136"/>
    </source>
</evidence>
<evidence type="ECO:0000256" key="5">
    <source>
        <dbReference type="ARBA" id="ARBA00022989"/>
    </source>
</evidence>
<organism evidence="15 16">
    <name type="scientific">Candidatus Thiodiazotropha endolucinida</name>
    <dbReference type="NCBI Taxonomy" id="1655433"/>
    <lineage>
        <taxon>Bacteria</taxon>
        <taxon>Pseudomonadati</taxon>
        <taxon>Pseudomonadota</taxon>
        <taxon>Gammaproteobacteria</taxon>
        <taxon>Chromatiales</taxon>
        <taxon>Sedimenticolaceae</taxon>
        <taxon>Candidatus Thiodiazotropha</taxon>
    </lineage>
</organism>
<evidence type="ECO:0000256" key="7">
    <source>
        <dbReference type="ARBA" id="ARBA00023186"/>
    </source>
</evidence>
<evidence type="ECO:0000256" key="1">
    <source>
        <dbReference type="ARBA" id="ARBA00004382"/>
    </source>
</evidence>
<dbReference type="PANTHER" id="PTHR47529">
    <property type="entry name" value="PEPTIDYL-PROLYL CIS-TRANS ISOMERASE D"/>
    <property type="match status" value="1"/>
</dbReference>
<dbReference type="InterPro" id="IPR000297">
    <property type="entry name" value="PPIase_PpiC"/>
</dbReference>
<comment type="subcellular location">
    <subcellularLocation>
        <location evidence="1">Cell inner membrane</location>
        <topology evidence="1">Single-pass type II membrane protein</topology>
        <orientation evidence="1">Periplasmic side</orientation>
    </subcellularLocation>
</comment>
<dbReference type="SUPFAM" id="SSF54534">
    <property type="entry name" value="FKBP-like"/>
    <property type="match status" value="1"/>
</dbReference>
<evidence type="ECO:0000256" key="3">
    <source>
        <dbReference type="ARBA" id="ARBA00022519"/>
    </source>
</evidence>
<keyword evidence="12" id="KW-0175">Coiled coil</keyword>
<keyword evidence="5 13" id="KW-1133">Transmembrane helix</keyword>
<dbReference type="PANTHER" id="PTHR47529:SF1">
    <property type="entry name" value="PERIPLASMIC CHAPERONE PPID"/>
    <property type="match status" value="1"/>
</dbReference>
<keyword evidence="11" id="KW-0697">Rotamase</keyword>
<evidence type="ECO:0000259" key="14">
    <source>
        <dbReference type="PROSITE" id="PS50198"/>
    </source>
</evidence>
<comment type="similarity">
    <text evidence="8">Belongs to the PpiD chaperone family.</text>
</comment>
<keyword evidence="4 13" id="KW-0812">Transmembrane</keyword>
<reference evidence="15 16" key="1">
    <citation type="submission" date="2016-06" db="EMBL/GenBank/DDBJ databases">
        <title>Genome sequence of endosymbiont of Candidatus Endolucinida thiodiazotropha.</title>
        <authorList>
            <person name="Poehlein A."/>
            <person name="Koenig S."/>
            <person name="Heiden S.E."/>
            <person name="Thuermer A."/>
            <person name="Voget S."/>
            <person name="Daniel R."/>
            <person name="Markert S."/>
            <person name="Gros O."/>
            <person name="Schweder T."/>
        </authorList>
    </citation>
    <scope>NUCLEOTIDE SEQUENCE [LARGE SCALE GENOMIC DNA]</scope>
    <source>
        <strain evidence="15 16">COS</strain>
    </source>
</reference>
<keyword evidence="16" id="KW-1185">Reference proteome</keyword>
<dbReference type="GO" id="GO:0003755">
    <property type="term" value="F:peptidyl-prolyl cis-trans isomerase activity"/>
    <property type="evidence" value="ECO:0007669"/>
    <property type="project" value="UniProtKB-KW"/>
</dbReference>
<proteinExistence type="inferred from homology"/>
<dbReference type="InterPro" id="IPR027304">
    <property type="entry name" value="Trigger_fact/SurA_dom_sf"/>
</dbReference>
<dbReference type="AlphaFoldDB" id="A0A7Z1AG29"/>
<dbReference type="InterPro" id="IPR046357">
    <property type="entry name" value="PPIase_dom_sf"/>
</dbReference>
<protein>
    <recommendedName>
        <fullName evidence="9">Periplasmic chaperone PpiD</fullName>
    </recommendedName>
    <alternativeName>
        <fullName evidence="10">Periplasmic folding chaperone</fullName>
    </alternativeName>
</protein>
<comment type="caution">
    <text evidence="15">The sequence shown here is derived from an EMBL/GenBank/DDBJ whole genome shotgun (WGS) entry which is preliminary data.</text>
</comment>
<dbReference type="Proteomes" id="UP000094769">
    <property type="component" value="Unassembled WGS sequence"/>
</dbReference>
<evidence type="ECO:0000313" key="16">
    <source>
        <dbReference type="Proteomes" id="UP000094769"/>
    </source>
</evidence>
<evidence type="ECO:0000256" key="10">
    <source>
        <dbReference type="ARBA" id="ARBA00042775"/>
    </source>
</evidence>
<dbReference type="InterPro" id="IPR023058">
    <property type="entry name" value="PPIase_PpiC_CS"/>
</dbReference>
<name>A0A7Z1AG29_9GAMM</name>
<evidence type="ECO:0000256" key="12">
    <source>
        <dbReference type="SAM" id="Coils"/>
    </source>
</evidence>
<evidence type="ECO:0000256" key="13">
    <source>
        <dbReference type="SAM" id="Phobius"/>
    </source>
</evidence>
<evidence type="ECO:0000256" key="11">
    <source>
        <dbReference type="PROSITE-ProRule" id="PRU00278"/>
    </source>
</evidence>
<gene>
    <name evidence="15" type="primary">ppiD</name>
    <name evidence="15" type="ORF">CODIS_10430</name>
</gene>
<dbReference type="EMBL" id="MARB01000005">
    <property type="protein sequence ID" value="ODJ88497.1"/>
    <property type="molecule type" value="Genomic_DNA"/>
</dbReference>
<dbReference type="PROSITE" id="PS50198">
    <property type="entry name" value="PPIC_PPIASE_2"/>
    <property type="match status" value="1"/>
</dbReference>
<dbReference type="Pfam" id="PF13624">
    <property type="entry name" value="SurA_N_3"/>
    <property type="match status" value="1"/>
</dbReference>
<feature type="domain" description="PpiC" evidence="14">
    <location>
        <begin position="265"/>
        <end position="367"/>
    </location>
</feature>
<keyword evidence="3" id="KW-0997">Cell inner membrane</keyword>
<dbReference type="Gene3D" id="3.10.50.40">
    <property type="match status" value="1"/>
</dbReference>
<dbReference type="InterPro" id="IPR052029">
    <property type="entry name" value="PpiD_chaperone"/>
</dbReference>
<dbReference type="SUPFAM" id="SSF109998">
    <property type="entry name" value="Triger factor/SurA peptide-binding domain-like"/>
    <property type="match status" value="1"/>
</dbReference>
<keyword evidence="6 13" id="KW-0472">Membrane</keyword>
<dbReference type="GO" id="GO:0005886">
    <property type="term" value="C:plasma membrane"/>
    <property type="evidence" value="ECO:0007669"/>
    <property type="project" value="UniProtKB-SubCell"/>
</dbReference>
<keyword evidence="2" id="KW-1003">Cell membrane</keyword>
<dbReference type="Gene3D" id="1.10.4030.10">
    <property type="entry name" value="Porin chaperone SurA, peptide-binding domain"/>
    <property type="match status" value="1"/>
</dbReference>
<evidence type="ECO:0000313" key="15">
    <source>
        <dbReference type="EMBL" id="ODJ88497.1"/>
    </source>
</evidence>
<keyword evidence="7" id="KW-0143">Chaperone</keyword>
<dbReference type="OrthoDB" id="9812372at2"/>
<dbReference type="RefSeq" id="WP_069121801.1">
    <property type="nucleotide sequence ID" value="NZ_MARB01000005.1"/>
</dbReference>
<feature type="coiled-coil region" evidence="12">
    <location>
        <begin position="487"/>
        <end position="515"/>
    </location>
</feature>